<keyword evidence="2 7" id="KW-0812">Transmembrane</keyword>
<dbReference type="Pfam" id="PF00083">
    <property type="entry name" value="Sugar_tr"/>
    <property type="match status" value="2"/>
</dbReference>
<dbReference type="Gene3D" id="1.20.1250.20">
    <property type="entry name" value="MFS general substrate transporter like domains"/>
    <property type="match status" value="2"/>
</dbReference>
<organism evidence="9 10">
    <name type="scientific">Rhamnusium bicolor</name>
    <dbReference type="NCBI Taxonomy" id="1586634"/>
    <lineage>
        <taxon>Eukaryota</taxon>
        <taxon>Metazoa</taxon>
        <taxon>Ecdysozoa</taxon>
        <taxon>Arthropoda</taxon>
        <taxon>Hexapoda</taxon>
        <taxon>Insecta</taxon>
        <taxon>Pterygota</taxon>
        <taxon>Neoptera</taxon>
        <taxon>Endopterygota</taxon>
        <taxon>Coleoptera</taxon>
        <taxon>Polyphaga</taxon>
        <taxon>Cucujiformia</taxon>
        <taxon>Chrysomeloidea</taxon>
        <taxon>Cerambycidae</taxon>
        <taxon>Lepturinae</taxon>
        <taxon>Rhagiini</taxon>
        <taxon>Rhamnusium</taxon>
    </lineage>
</organism>
<evidence type="ECO:0000259" key="8">
    <source>
        <dbReference type="PROSITE" id="PS50850"/>
    </source>
</evidence>
<evidence type="ECO:0000256" key="6">
    <source>
        <dbReference type="SAM" id="Coils"/>
    </source>
</evidence>
<evidence type="ECO:0000313" key="9">
    <source>
        <dbReference type="EMBL" id="KAJ8938468.1"/>
    </source>
</evidence>
<dbReference type="GO" id="GO:0015149">
    <property type="term" value="F:hexose transmembrane transporter activity"/>
    <property type="evidence" value="ECO:0007669"/>
    <property type="project" value="TreeGrafter"/>
</dbReference>
<dbReference type="Proteomes" id="UP001162156">
    <property type="component" value="Unassembled WGS sequence"/>
</dbReference>
<evidence type="ECO:0000256" key="2">
    <source>
        <dbReference type="ARBA" id="ARBA00022692"/>
    </source>
</evidence>
<evidence type="ECO:0000256" key="1">
    <source>
        <dbReference type="ARBA" id="ARBA00004141"/>
    </source>
</evidence>
<comment type="subcellular location">
    <subcellularLocation>
        <location evidence="1">Membrane</location>
        <topology evidence="1">Multi-pass membrane protein</topology>
    </subcellularLocation>
</comment>
<dbReference type="GO" id="GO:0016020">
    <property type="term" value="C:membrane"/>
    <property type="evidence" value="ECO:0007669"/>
    <property type="project" value="UniProtKB-SubCell"/>
</dbReference>
<comment type="caution">
    <text evidence="9">The sequence shown here is derived from an EMBL/GenBank/DDBJ whole genome shotgun (WGS) entry which is preliminary data.</text>
</comment>
<gene>
    <name evidence="9" type="ORF">NQ314_011505</name>
</gene>
<name>A0AAV8XJ53_9CUCU</name>
<dbReference type="InterPro" id="IPR036259">
    <property type="entry name" value="MFS_trans_sf"/>
</dbReference>
<evidence type="ECO:0000256" key="7">
    <source>
        <dbReference type="SAM" id="Phobius"/>
    </source>
</evidence>
<feature type="transmembrane region" description="Helical" evidence="7">
    <location>
        <begin position="99"/>
        <end position="123"/>
    </location>
</feature>
<proteinExistence type="predicted"/>
<feature type="domain" description="Major facilitator superfamily (MFS) profile" evidence="8">
    <location>
        <begin position="51"/>
        <end position="375"/>
    </location>
</feature>
<feature type="transmembrane region" description="Helical" evidence="7">
    <location>
        <begin position="44"/>
        <end position="64"/>
    </location>
</feature>
<keyword evidence="5" id="KW-0325">Glycoprotein</keyword>
<keyword evidence="10" id="KW-1185">Reference proteome</keyword>
<keyword evidence="3 7" id="KW-1133">Transmembrane helix</keyword>
<evidence type="ECO:0000256" key="4">
    <source>
        <dbReference type="ARBA" id="ARBA00023136"/>
    </source>
</evidence>
<reference evidence="9" key="1">
    <citation type="journal article" date="2023" name="Insect Mol. Biol.">
        <title>Genome sequencing provides insights into the evolution of gene families encoding plant cell wall-degrading enzymes in longhorned beetles.</title>
        <authorList>
            <person name="Shin N.R."/>
            <person name="Okamura Y."/>
            <person name="Kirsch R."/>
            <person name="Pauchet Y."/>
        </authorList>
    </citation>
    <scope>NUCLEOTIDE SEQUENCE</scope>
    <source>
        <strain evidence="9">RBIC_L_NR</strain>
    </source>
</reference>
<evidence type="ECO:0000256" key="5">
    <source>
        <dbReference type="ARBA" id="ARBA00023180"/>
    </source>
</evidence>
<dbReference type="InterPro" id="IPR020846">
    <property type="entry name" value="MFS_dom"/>
</dbReference>
<dbReference type="PANTHER" id="PTHR23503:SF128">
    <property type="entry name" value="GLUCOSE TRANSPORTER TYPE 1"/>
    <property type="match status" value="1"/>
</dbReference>
<accession>A0AAV8XJ53</accession>
<dbReference type="EMBL" id="JANEYF010003187">
    <property type="protein sequence ID" value="KAJ8938468.1"/>
    <property type="molecule type" value="Genomic_DNA"/>
</dbReference>
<dbReference type="PROSITE" id="PS50850">
    <property type="entry name" value="MFS"/>
    <property type="match status" value="1"/>
</dbReference>
<feature type="coiled-coil region" evidence="6">
    <location>
        <begin position="1"/>
        <end position="34"/>
    </location>
</feature>
<keyword evidence="4 7" id="KW-0472">Membrane</keyword>
<dbReference type="InterPro" id="IPR045263">
    <property type="entry name" value="GLUT"/>
</dbReference>
<evidence type="ECO:0000313" key="10">
    <source>
        <dbReference type="Proteomes" id="UP001162156"/>
    </source>
</evidence>
<dbReference type="SUPFAM" id="SSF103473">
    <property type="entry name" value="MFS general substrate transporter"/>
    <property type="match status" value="2"/>
</dbReference>
<protein>
    <recommendedName>
        <fullName evidence="8">Major facilitator superfamily (MFS) profile domain-containing protein</fullName>
    </recommendedName>
</protein>
<evidence type="ECO:0000256" key="3">
    <source>
        <dbReference type="ARBA" id="ARBA00022989"/>
    </source>
</evidence>
<dbReference type="AlphaFoldDB" id="A0AAV8XJ53"/>
<dbReference type="PRINTS" id="PR00171">
    <property type="entry name" value="SUGRTRNSPORT"/>
</dbReference>
<dbReference type="PANTHER" id="PTHR23503">
    <property type="entry name" value="SOLUTE CARRIER FAMILY 2"/>
    <property type="match status" value="1"/>
</dbReference>
<dbReference type="InterPro" id="IPR003663">
    <property type="entry name" value="Sugar/inositol_transpt"/>
</dbReference>
<dbReference type="InterPro" id="IPR005828">
    <property type="entry name" value="MFS_sugar_transport-like"/>
</dbReference>
<keyword evidence="6" id="KW-0175">Coiled coil</keyword>
<sequence>MVAIKHELDTVQQVKEEIEELREYVDRLEEHTHRRKLRLLEQGLTFFLSYAILAAVLGMLQFGYNTGVINAPQGNIENFMKDVYKKRYGEDLNDDSVEMLYSIAVSIFAIGGMLGGFGGGMVANKFGRKGGLLLNNVLGISGACLMWCTKIANSYEMLFFGRFIIGVNCDSDFTLTKVSRAMHRHSLANVSTVVRLPTSAIKEKYKAWRKYKRTGLNTSLVPMYISEISPLNLRGGLGTVNQLAVTVGLLLSQVLGIEQILGTNDGWPLLLGLAVCPALLQLVLLPICPESPRYLLITKQWEEEARKALRRLRASNAVEEDIEEMRAEERAQQAEASISMMQLICSPTLRAPLVIGIVMQLSQQLSGINAVSKII</sequence>